<evidence type="ECO:0000313" key="3">
    <source>
        <dbReference type="Proteomes" id="UP000823775"/>
    </source>
</evidence>
<keyword evidence="3" id="KW-1185">Reference proteome</keyword>
<organism evidence="2 3">
    <name type="scientific">Datura stramonium</name>
    <name type="common">Jimsonweed</name>
    <name type="synonym">Common thornapple</name>
    <dbReference type="NCBI Taxonomy" id="4076"/>
    <lineage>
        <taxon>Eukaryota</taxon>
        <taxon>Viridiplantae</taxon>
        <taxon>Streptophyta</taxon>
        <taxon>Embryophyta</taxon>
        <taxon>Tracheophyta</taxon>
        <taxon>Spermatophyta</taxon>
        <taxon>Magnoliopsida</taxon>
        <taxon>eudicotyledons</taxon>
        <taxon>Gunneridae</taxon>
        <taxon>Pentapetalae</taxon>
        <taxon>asterids</taxon>
        <taxon>lamiids</taxon>
        <taxon>Solanales</taxon>
        <taxon>Solanaceae</taxon>
        <taxon>Solanoideae</taxon>
        <taxon>Datureae</taxon>
        <taxon>Datura</taxon>
    </lineage>
</organism>
<feature type="domain" description="F-box associated beta-propeller type 1" evidence="1">
    <location>
        <begin position="6"/>
        <end position="107"/>
    </location>
</feature>
<dbReference type="Proteomes" id="UP000823775">
    <property type="component" value="Unassembled WGS sequence"/>
</dbReference>
<comment type="caution">
    <text evidence="2">The sequence shown here is derived from an EMBL/GenBank/DDBJ whole genome shotgun (WGS) entry which is preliminary data.</text>
</comment>
<evidence type="ECO:0000259" key="1">
    <source>
        <dbReference type="Pfam" id="PF07734"/>
    </source>
</evidence>
<protein>
    <recommendedName>
        <fullName evidence="1">F-box associated beta-propeller type 1 domain-containing protein</fullName>
    </recommendedName>
</protein>
<reference evidence="2 3" key="1">
    <citation type="journal article" date="2021" name="BMC Genomics">
        <title>Datura genome reveals duplications of psychoactive alkaloid biosynthetic genes and high mutation rate following tissue culture.</title>
        <authorList>
            <person name="Rajewski A."/>
            <person name="Carter-House D."/>
            <person name="Stajich J."/>
            <person name="Litt A."/>
        </authorList>
    </citation>
    <scope>NUCLEOTIDE SEQUENCE [LARGE SCALE GENOMIC DNA]</scope>
    <source>
        <strain evidence="2">AR-01</strain>
    </source>
</reference>
<gene>
    <name evidence="2" type="ORF">HAX54_018190</name>
</gene>
<evidence type="ECO:0000313" key="2">
    <source>
        <dbReference type="EMBL" id="MCD9559864.1"/>
    </source>
</evidence>
<sequence>MEQLYKQAVVQGKIHWIGYKIDGERKKVKNVILAFDLSDEIFVELQLPDRMVIGPPIEINITKFGESLAIYHFNGYPWNRTCSIWVMKEYGVVESWNKEFDVPLDPKTGMILGFRNKDEILLTRTTGQLEIEIKQLFGSLVDVATTTLNDAFINPNDTADLAERR</sequence>
<dbReference type="Pfam" id="PF07734">
    <property type="entry name" value="FBA_1"/>
    <property type="match status" value="1"/>
</dbReference>
<name>A0ABS8UP30_DATST</name>
<accession>A0ABS8UP30</accession>
<dbReference type="InterPro" id="IPR006527">
    <property type="entry name" value="F-box-assoc_dom_typ1"/>
</dbReference>
<dbReference type="EMBL" id="JACEIK010002233">
    <property type="protein sequence ID" value="MCD9559864.1"/>
    <property type="molecule type" value="Genomic_DNA"/>
</dbReference>
<proteinExistence type="predicted"/>